<dbReference type="OrthoDB" id="1821808at2"/>
<evidence type="ECO:0000313" key="3">
    <source>
        <dbReference type="Proteomes" id="UP000186015"/>
    </source>
</evidence>
<keyword evidence="1" id="KW-1133">Transmembrane helix</keyword>
<sequence>MQITAVKCPNCSGDIKYTPGQELTRCPYCDSVLNIKAESDADALERTKNEFKNSEHIRYDYGKRLQHWKNTTYLYYGLVFLLTIFAFLFTVIFESSDGYKFGEIILFVVLISFIAVPAVLSKKLPTPPKVVEKTLSVKAGLPVAVKMAITALLFALAGAFISVLLDHTNIL</sequence>
<protein>
    <submittedName>
        <fullName evidence="2">Uncharacterized protein</fullName>
    </submittedName>
</protein>
<dbReference type="RefSeq" id="WP_074830417.1">
    <property type="nucleotide sequence ID" value="NZ_FOAT01000003.1"/>
</dbReference>
<reference evidence="2 3" key="1">
    <citation type="submission" date="2016-10" db="EMBL/GenBank/DDBJ databases">
        <authorList>
            <person name="de Groot N.N."/>
        </authorList>
    </citation>
    <scope>NUCLEOTIDE SEQUENCE [LARGE SCALE GENOMIC DNA]</scope>
    <source>
        <strain evidence="2 3">KH2T6</strain>
    </source>
</reference>
<evidence type="ECO:0000256" key="1">
    <source>
        <dbReference type="SAM" id="Phobius"/>
    </source>
</evidence>
<dbReference type="AlphaFoldDB" id="A0A1H7HZB5"/>
<keyword evidence="1" id="KW-0472">Membrane</keyword>
<feature type="transmembrane region" description="Helical" evidence="1">
    <location>
        <begin position="141"/>
        <end position="165"/>
    </location>
</feature>
<feature type="transmembrane region" description="Helical" evidence="1">
    <location>
        <begin position="73"/>
        <end position="93"/>
    </location>
</feature>
<accession>A0A1H7HZB5</accession>
<organism evidence="2 3">
    <name type="scientific">Ruminococcus albus</name>
    <dbReference type="NCBI Taxonomy" id="1264"/>
    <lineage>
        <taxon>Bacteria</taxon>
        <taxon>Bacillati</taxon>
        <taxon>Bacillota</taxon>
        <taxon>Clostridia</taxon>
        <taxon>Eubacteriales</taxon>
        <taxon>Oscillospiraceae</taxon>
        <taxon>Ruminococcus</taxon>
    </lineage>
</organism>
<dbReference type="EMBL" id="FOAT01000003">
    <property type="protein sequence ID" value="SEK53575.1"/>
    <property type="molecule type" value="Genomic_DNA"/>
</dbReference>
<dbReference type="Proteomes" id="UP000186015">
    <property type="component" value="Unassembled WGS sequence"/>
</dbReference>
<gene>
    <name evidence="2" type="ORF">SAMN05216469_10388</name>
</gene>
<name>A0A1H7HZB5_RUMAL</name>
<keyword evidence="1" id="KW-0812">Transmembrane</keyword>
<evidence type="ECO:0000313" key="2">
    <source>
        <dbReference type="EMBL" id="SEK53575.1"/>
    </source>
</evidence>
<proteinExistence type="predicted"/>
<feature type="transmembrane region" description="Helical" evidence="1">
    <location>
        <begin position="99"/>
        <end position="120"/>
    </location>
</feature>